<gene>
    <name evidence="1" type="ORF">EVOR1521_LOCUS15494</name>
</gene>
<name>A0AA36IMB7_9DINO</name>
<sequence>MACVLHPGVLYASGLHTVATCSRLCRQAHEAACQGDLWQFRTVATCQRWNLQPKLPRGTGKARGAWQKHFLQLTRPRCDGVYVSECGFQRWLRVGHHSDLRKNAAQLAAYGGRGGQSEWVGYRRFLRLLPPQDGCHALVLIDPCPRDVAEAVLVDGVDLATHRNPARSEGVPEGAVPNAHDADRIRKRICVGTYSFSQEGAMVHVRYTATDGEYRLTFSLKHGPKVCSDCLTWEEYELHDHGNQDIVPFNLGRLPEWKGGGLEDENKDHFPQMNFRPKLALEHLA</sequence>
<protein>
    <submittedName>
        <fullName evidence="1">Uncharacterized protein</fullName>
    </submittedName>
</protein>
<reference evidence="1" key="1">
    <citation type="submission" date="2023-08" db="EMBL/GenBank/DDBJ databases">
        <authorList>
            <person name="Chen Y."/>
            <person name="Shah S."/>
            <person name="Dougan E. K."/>
            <person name="Thang M."/>
            <person name="Chan C."/>
        </authorList>
    </citation>
    <scope>NUCLEOTIDE SEQUENCE</scope>
</reference>
<dbReference type="AlphaFoldDB" id="A0AA36IMB7"/>
<organism evidence="1 2">
    <name type="scientific">Effrenium voratum</name>
    <dbReference type="NCBI Taxonomy" id="2562239"/>
    <lineage>
        <taxon>Eukaryota</taxon>
        <taxon>Sar</taxon>
        <taxon>Alveolata</taxon>
        <taxon>Dinophyceae</taxon>
        <taxon>Suessiales</taxon>
        <taxon>Symbiodiniaceae</taxon>
        <taxon>Effrenium</taxon>
    </lineage>
</organism>
<dbReference type="EMBL" id="CAUJNA010001979">
    <property type="protein sequence ID" value="CAJ1389981.1"/>
    <property type="molecule type" value="Genomic_DNA"/>
</dbReference>
<comment type="caution">
    <text evidence="1">The sequence shown here is derived from an EMBL/GenBank/DDBJ whole genome shotgun (WGS) entry which is preliminary data.</text>
</comment>
<accession>A0AA36IMB7</accession>
<evidence type="ECO:0000313" key="2">
    <source>
        <dbReference type="Proteomes" id="UP001178507"/>
    </source>
</evidence>
<proteinExistence type="predicted"/>
<dbReference type="Proteomes" id="UP001178507">
    <property type="component" value="Unassembled WGS sequence"/>
</dbReference>
<evidence type="ECO:0000313" key="1">
    <source>
        <dbReference type="EMBL" id="CAJ1389981.1"/>
    </source>
</evidence>
<keyword evidence="2" id="KW-1185">Reference proteome</keyword>